<comment type="subcellular location">
    <subcellularLocation>
        <location evidence="1">Cell membrane</location>
        <topology evidence="1">Multi-pass membrane protein</topology>
    </subcellularLocation>
</comment>
<dbReference type="PANTHER" id="PTHR32196">
    <property type="entry name" value="ABC TRANSPORTER PERMEASE PROTEIN YPHD-RELATED-RELATED"/>
    <property type="match status" value="1"/>
</dbReference>
<feature type="transmembrane region" description="Helical" evidence="6">
    <location>
        <begin position="261"/>
        <end position="283"/>
    </location>
</feature>
<feature type="transmembrane region" description="Helical" evidence="6">
    <location>
        <begin position="61"/>
        <end position="82"/>
    </location>
</feature>
<keyword evidence="4 6" id="KW-1133">Transmembrane helix</keyword>
<accession>A0A5B0EJ18</accession>
<feature type="transmembrane region" description="Helical" evidence="6">
    <location>
        <begin position="184"/>
        <end position="205"/>
    </location>
</feature>
<evidence type="ECO:0000256" key="1">
    <source>
        <dbReference type="ARBA" id="ARBA00004651"/>
    </source>
</evidence>
<comment type="caution">
    <text evidence="7">The sequence shown here is derived from an EMBL/GenBank/DDBJ whole genome shotgun (WGS) entry which is preliminary data.</text>
</comment>
<dbReference type="PANTHER" id="PTHR32196:SF72">
    <property type="entry name" value="RIBOSE IMPORT PERMEASE PROTEIN RBSC"/>
    <property type="match status" value="1"/>
</dbReference>
<feature type="transmembrane region" description="Helical" evidence="6">
    <location>
        <begin position="290"/>
        <end position="308"/>
    </location>
</feature>
<dbReference type="AlphaFoldDB" id="A0A5B0EJ18"/>
<feature type="transmembrane region" description="Helical" evidence="6">
    <location>
        <begin position="144"/>
        <end position="164"/>
    </location>
</feature>
<evidence type="ECO:0000313" key="8">
    <source>
        <dbReference type="Proteomes" id="UP000323856"/>
    </source>
</evidence>
<dbReference type="RefSeq" id="WP_149618961.1">
    <property type="nucleotide sequence ID" value="NZ_JBITUG010000006.1"/>
</dbReference>
<evidence type="ECO:0000256" key="6">
    <source>
        <dbReference type="SAM" id="Phobius"/>
    </source>
</evidence>
<evidence type="ECO:0000256" key="2">
    <source>
        <dbReference type="ARBA" id="ARBA00022475"/>
    </source>
</evidence>
<keyword evidence="2" id="KW-1003">Cell membrane</keyword>
<keyword evidence="3 6" id="KW-0812">Transmembrane</keyword>
<protein>
    <submittedName>
        <fullName evidence="7">ABC transporter permease</fullName>
    </submittedName>
</protein>
<feature type="transmembrane region" description="Helical" evidence="6">
    <location>
        <begin position="89"/>
        <end position="110"/>
    </location>
</feature>
<dbReference type="OrthoDB" id="9808136at2"/>
<dbReference type="GO" id="GO:0022857">
    <property type="term" value="F:transmembrane transporter activity"/>
    <property type="evidence" value="ECO:0007669"/>
    <property type="project" value="InterPro"/>
</dbReference>
<dbReference type="Pfam" id="PF02653">
    <property type="entry name" value="BPD_transp_2"/>
    <property type="match status" value="1"/>
</dbReference>
<dbReference type="GO" id="GO:0005886">
    <property type="term" value="C:plasma membrane"/>
    <property type="evidence" value="ECO:0007669"/>
    <property type="project" value="UniProtKB-SubCell"/>
</dbReference>
<sequence>MSTSTETQPSRAVYTRPRRSAMKWLLDAGLRRNMGLIFALLLLCALGAFTAGDRFADSNNMMTIVRLAAVTGVVSIGATFVITIAGIDLSVGAILALSAVWATTVSGQAFAESSSWIFMALTAMVVGAAAGLVNGILIAYGKVVSFITTLAMMAAARGLAEIISDKKTQIITVEPFLEAVGGDVFGIPVIVLIFILVAIGGWVLLNRTTFGRRTFAIGGNPEAARLAGIKVERHTMAIYALAGLCAGIGALMLMARTTTGSATHGTGLELDVIAAVVIGGTLLTGGRGSIFGTVLGVLIFSTLTNLFTLNNLSLSVQLVAKGAIIVSAVLIQRQLARRAQRT</sequence>
<gene>
    <name evidence="7" type="ORF">FQ154_05515</name>
</gene>
<dbReference type="CDD" id="cd06579">
    <property type="entry name" value="TM_PBP1_transp_AraH_like"/>
    <property type="match status" value="1"/>
</dbReference>
<dbReference type="InterPro" id="IPR001851">
    <property type="entry name" value="ABC_transp_permease"/>
</dbReference>
<evidence type="ECO:0000256" key="5">
    <source>
        <dbReference type="ARBA" id="ARBA00023136"/>
    </source>
</evidence>
<proteinExistence type="predicted"/>
<feature type="transmembrane region" description="Helical" evidence="6">
    <location>
        <begin position="116"/>
        <end position="137"/>
    </location>
</feature>
<feature type="transmembrane region" description="Helical" evidence="6">
    <location>
        <begin position="236"/>
        <end position="255"/>
    </location>
</feature>
<keyword evidence="5 6" id="KW-0472">Membrane</keyword>
<evidence type="ECO:0000313" key="7">
    <source>
        <dbReference type="EMBL" id="KAA0978686.1"/>
    </source>
</evidence>
<reference evidence="7 8" key="1">
    <citation type="submission" date="2019-07" db="EMBL/GenBank/DDBJ databases">
        <title>Analysis of the biochemical properties, biological activity and biotechnological potential of siderophores and biosurfactants produced by Antarctic psychrotolerant bacteria.</title>
        <authorList>
            <person name="Styczynski M."/>
            <person name="Krucon T."/>
            <person name="Decewicz P."/>
            <person name="Dziewit L."/>
        </authorList>
    </citation>
    <scope>NUCLEOTIDE SEQUENCE [LARGE SCALE GENOMIC DNA]</scope>
    <source>
        <strain evidence="7 8">ANT_H27</strain>
    </source>
</reference>
<dbReference type="EMBL" id="VOBL01000004">
    <property type="protein sequence ID" value="KAA0978686.1"/>
    <property type="molecule type" value="Genomic_DNA"/>
</dbReference>
<evidence type="ECO:0000256" key="3">
    <source>
        <dbReference type="ARBA" id="ARBA00022692"/>
    </source>
</evidence>
<name>A0A5B0EJ18_9MICC</name>
<organism evidence="7 8">
    <name type="scientific">Paeniglutamicibacter gangotriensis</name>
    <dbReference type="NCBI Taxonomy" id="254787"/>
    <lineage>
        <taxon>Bacteria</taxon>
        <taxon>Bacillati</taxon>
        <taxon>Actinomycetota</taxon>
        <taxon>Actinomycetes</taxon>
        <taxon>Micrococcales</taxon>
        <taxon>Micrococcaceae</taxon>
        <taxon>Paeniglutamicibacter</taxon>
    </lineage>
</organism>
<feature type="transmembrane region" description="Helical" evidence="6">
    <location>
        <begin position="314"/>
        <end position="331"/>
    </location>
</feature>
<evidence type="ECO:0000256" key="4">
    <source>
        <dbReference type="ARBA" id="ARBA00022989"/>
    </source>
</evidence>
<dbReference type="Proteomes" id="UP000323856">
    <property type="component" value="Unassembled WGS sequence"/>
</dbReference>